<dbReference type="OrthoDB" id="287064at2"/>
<accession>A0A1I3DWL8</accession>
<keyword evidence="2" id="KW-1185">Reference proteome</keyword>
<evidence type="ECO:0000313" key="1">
    <source>
        <dbReference type="EMBL" id="SFH91075.1"/>
    </source>
</evidence>
<reference evidence="1 2" key="1">
    <citation type="submission" date="2016-10" db="EMBL/GenBank/DDBJ databases">
        <authorList>
            <person name="de Groot N.N."/>
        </authorList>
    </citation>
    <scope>NUCLEOTIDE SEQUENCE [LARGE SCALE GENOMIC DNA]</scope>
    <source>
        <strain evidence="1 2">CGMCC 1.11030</strain>
    </source>
</reference>
<name>A0A1I3DWL8_9RHOB</name>
<gene>
    <name evidence="1" type="ORF">SAMN05216258_10353</name>
</gene>
<evidence type="ECO:0000313" key="2">
    <source>
        <dbReference type="Proteomes" id="UP000199377"/>
    </source>
</evidence>
<dbReference type="AlphaFoldDB" id="A0A1I3DWL8"/>
<sequence length="266" mass="28911">MPTSPSADPPRPRAWPRLRRRLRNRLAEADRLYLPLARLARPEHAVGPRTQLVVEGFPRSANSWIEGCVREAWPQLQVAQHLHAAASLRAAARRGLPAILLLRAPDAAVASLLLREPEIYDAGLGFEEYVRFHAGLTGVAGRLLVAPFEAATGPFPGVAAALIARFGLDWPLPAWDEAREARAWAHVDRLTQARVGRAHVSYSPARDEAARARRREQAAEAAAALARAARAPEVAALRAQALDLHDILRAGAPAALRAPARERVPA</sequence>
<protein>
    <recommendedName>
        <fullName evidence="3">Sulfotransferase family protein</fullName>
    </recommendedName>
</protein>
<dbReference type="STRING" id="1114924.SAMN05216258_10353"/>
<dbReference type="RefSeq" id="WP_092858864.1">
    <property type="nucleotide sequence ID" value="NZ_FOQH01000003.1"/>
</dbReference>
<organism evidence="1 2">
    <name type="scientific">Albimonas pacifica</name>
    <dbReference type="NCBI Taxonomy" id="1114924"/>
    <lineage>
        <taxon>Bacteria</taxon>
        <taxon>Pseudomonadati</taxon>
        <taxon>Pseudomonadota</taxon>
        <taxon>Alphaproteobacteria</taxon>
        <taxon>Rhodobacterales</taxon>
        <taxon>Paracoccaceae</taxon>
        <taxon>Albimonas</taxon>
    </lineage>
</organism>
<dbReference type="Proteomes" id="UP000199377">
    <property type="component" value="Unassembled WGS sequence"/>
</dbReference>
<evidence type="ECO:0008006" key="3">
    <source>
        <dbReference type="Google" id="ProtNLM"/>
    </source>
</evidence>
<proteinExistence type="predicted"/>
<dbReference type="EMBL" id="FOQH01000003">
    <property type="protein sequence ID" value="SFH91075.1"/>
    <property type="molecule type" value="Genomic_DNA"/>
</dbReference>